<evidence type="ECO:0008006" key="4">
    <source>
        <dbReference type="Google" id="ProtNLM"/>
    </source>
</evidence>
<keyword evidence="1" id="KW-0472">Membrane</keyword>
<accession>A0ABS7HD71</accession>
<sequence length="109" mass="11930">MWYDYLLHLNGGASHGNLLFPILDSAIQGSAHFPQRGPAWTELALREKKRGRRGVTGLHLNATQMNWRDFLVDDGALALINTLPGLVGLALICLALSMQAFGTEITAMK</sequence>
<dbReference type="EMBL" id="JAEUAO010000003">
    <property type="protein sequence ID" value="MBW9064770.1"/>
    <property type="molecule type" value="Genomic_DNA"/>
</dbReference>
<feature type="transmembrane region" description="Helical" evidence="1">
    <location>
        <begin position="76"/>
        <end position="101"/>
    </location>
</feature>
<keyword evidence="1" id="KW-0812">Transmembrane</keyword>
<reference evidence="2 3" key="1">
    <citation type="journal article" date="2021" name="MBio">
        <title>Poor Competitiveness of Bradyrhizobium in Pigeon Pea Root Colonization in Indian Soils.</title>
        <authorList>
            <person name="Chalasani D."/>
            <person name="Basu A."/>
            <person name="Pullabhotla S.V.S.R.N."/>
            <person name="Jorrin B."/>
            <person name="Neal A.L."/>
            <person name="Poole P.S."/>
            <person name="Podile A.R."/>
            <person name="Tkacz A."/>
        </authorList>
    </citation>
    <scope>NUCLEOTIDE SEQUENCE [LARGE SCALE GENOMIC DNA]</scope>
    <source>
        <strain evidence="2 3">HU44</strain>
    </source>
</reference>
<name>A0ABS7HD71_9HYPH</name>
<comment type="caution">
    <text evidence="2">The sequence shown here is derived from an EMBL/GenBank/DDBJ whole genome shotgun (WGS) entry which is preliminary data.</text>
</comment>
<proteinExistence type="predicted"/>
<organism evidence="2 3">
    <name type="scientific">Rhizobium herbae</name>
    <dbReference type="NCBI Taxonomy" id="508661"/>
    <lineage>
        <taxon>Bacteria</taxon>
        <taxon>Pseudomonadati</taxon>
        <taxon>Pseudomonadota</taxon>
        <taxon>Alphaproteobacteria</taxon>
        <taxon>Hyphomicrobiales</taxon>
        <taxon>Rhizobiaceae</taxon>
        <taxon>Rhizobium/Agrobacterium group</taxon>
        <taxon>Rhizobium</taxon>
    </lineage>
</organism>
<keyword evidence="3" id="KW-1185">Reference proteome</keyword>
<dbReference type="Proteomes" id="UP000757604">
    <property type="component" value="Unassembled WGS sequence"/>
</dbReference>
<evidence type="ECO:0000313" key="3">
    <source>
        <dbReference type="Proteomes" id="UP000757604"/>
    </source>
</evidence>
<protein>
    <recommendedName>
        <fullName evidence="4">ABC transmembrane type-1 domain-containing protein</fullName>
    </recommendedName>
</protein>
<dbReference type="RefSeq" id="WP_220372732.1">
    <property type="nucleotide sequence ID" value="NZ_JAEUAO010000003.1"/>
</dbReference>
<gene>
    <name evidence="2" type="ORF">JNB71_15785</name>
</gene>
<keyword evidence="1" id="KW-1133">Transmembrane helix</keyword>
<evidence type="ECO:0000256" key="1">
    <source>
        <dbReference type="SAM" id="Phobius"/>
    </source>
</evidence>
<evidence type="ECO:0000313" key="2">
    <source>
        <dbReference type="EMBL" id="MBW9064770.1"/>
    </source>
</evidence>